<proteinExistence type="predicted"/>
<dbReference type="RefSeq" id="WP_176010177.1">
    <property type="nucleotide sequence ID" value="NZ_CP041372.2"/>
</dbReference>
<dbReference type="InterPro" id="IPR019076">
    <property type="entry name" value="Spore_lipoprot_YhcN/YlaJ-like"/>
</dbReference>
<evidence type="ECO:0000256" key="1">
    <source>
        <dbReference type="SAM" id="SignalP"/>
    </source>
</evidence>
<evidence type="ECO:0000313" key="2">
    <source>
        <dbReference type="EMBL" id="QKS72192.1"/>
    </source>
</evidence>
<keyword evidence="3" id="KW-1185">Reference proteome</keyword>
<keyword evidence="1" id="KW-0732">Signal</keyword>
<gene>
    <name evidence="2" type="ORF">FLK61_36740</name>
</gene>
<sequence>MKKQSMMLLPLLLLAACGNESGFPLFNQDGDNPIVMNVQDSSNGDPLQFGYTSNTKQEAKDGEGIPGYFIYDRSLLAESIGEMTAMLEDVEEASVLITDDDCLIVYDQGEGMRYDVAEQVYQTALSVLPSYYNIYISDDAALRSDIERFEGNVSLDDAQHNSLDQTIERMKDSPQGH</sequence>
<dbReference type="PROSITE" id="PS51257">
    <property type="entry name" value="PROKAR_LIPOPROTEIN"/>
    <property type="match status" value="1"/>
</dbReference>
<evidence type="ECO:0000313" key="3">
    <source>
        <dbReference type="Proteomes" id="UP000318138"/>
    </source>
</evidence>
<reference evidence="3" key="1">
    <citation type="submission" date="2019-07" db="EMBL/GenBank/DDBJ databases">
        <title>Bacillus alkalisoli sp. nov. isolated from saline soil.</title>
        <authorList>
            <person name="Sun J.-Q."/>
            <person name="Xu L."/>
        </authorList>
    </citation>
    <scope>NUCLEOTIDE SEQUENCE [LARGE SCALE GENOMIC DNA]</scope>
    <source>
        <strain evidence="3">M4U3P1</strain>
    </source>
</reference>
<organism evidence="2 3">
    <name type="scientific">Paenalkalicoccus suaedae</name>
    <dbReference type="NCBI Taxonomy" id="2592382"/>
    <lineage>
        <taxon>Bacteria</taxon>
        <taxon>Bacillati</taxon>
        <taxon>Bacillota</taxon>
        <taxon>Bacilli</taxon>
        <taxon>Bacillales</taxon>
        <taxon>Bacillaceae</taxon>
        <taxon>Paenalkalicoccus</taxon>
    </lineage>
</organism>
<dbReference type="Proteomes" id="UP000318138">
    <property type="component" value="Chromosome"/>
</dbReference>
<dbReference type="Pfam" id="PF09580">
    <property type="entry name" value="Spore_YhcN_YlaJ"/>
    <property type="match status" value="1"/>
</dbReference>
<dbReference type="AlphaFoldDB" id="A0A859FHS5"/>
<feature type="signal peptide" evidence="1">
    <location>
        <begin position="1"/>
        <end position="22"/>
    </location>
</feature>
<dbReference type="EMBL" id="CP041372">
    <property type="protein sequence ID" value="QKS72192.1"/>
    <property type="molecule type" value="Genomic_DNA"/>
</dbReference>
<accession>A0A859FHS5</accession>
<keyword evidence="2" id="KW-0449">Lipoprotein</keyword>
<dbReference type="KEGG" id="psua:FLK61_36740"/>
<protein>
    <submittedName>
        <fullName evidence="2">YhcN/YlaJ family sporulation lipoprotein</fullName>
    </submittedName>
</protein>
<name>A0A859FHS5_9BACI</name>
<feature type="chain" id="PRO_5032548125" evidence="1">
    <location>
        <begin position="23"/>
        <end position="177"/>
    </location>
</feature>